<dbReference type="PROSITE" id="PS00380">
    <property type="entry name" value="RHODANESE_1"/>
    <property type="match status" value="1"/>
</dbReference>
<evidence type="ECO:0000313" key="4">
    <source>
        <dbReference type="EMBL" id="NIJ56619.1"/>
    </source>
</evidence>
<evidence type="ECO:0000256" key="1">
    <source>
        <dbReference type="ARBA" id="ARBA00022679"/>
    </source>
</evidence>
<dbReference type="Pfam" id="PF00581">
    <property type="entry name" value="Rhodanese"/>
    <property type="match status" value="2"/>
</dbReference>
<dbReference type="EMBL" id="JAASQI010000001">
    <property type="protein sequence ID" value="NIJ56619.1"/>
    <property type="molecule type" value="Genomic_DNA"/>
</dbReference>
<name>A0ABX0UXK8_9HYPH</name>
<dbReference type="RefSeq" id="WP_246224974.1">
    <property type="nucleotide sequence ID" value="NZ_JBHUIE010000017.1"/>
</dbReference>
<dbReference type="CDD" id="cd01448">
    <property type="entry name" value="TST_Repeat_1"/>
    <property type="match status" value="1"/>
</dbReference>
<dbReference type="CDD" id="cd01449">
    <property type="entry name" value="TST_Repeat_2"/>
    <property type="match status" value="1"/>
</dbReference>
<dbReference type="PROSITE" id="PS50206">
    <property type="entry name" value="RHODANESE_3"/>
    <property type="match status" value="2"/>
</dbReference>
<dbReference type="PANTHER" id="PTHR11364">
    <property type="entry name" value="THIOSULFATE SULFERTANSFERASE"/>
    <property type="match status" value="1"/>
</dbReference>
<evidence type="ECO:0000256" key="2">
    <source>
        <dbReference type="ARBA" id="ARBA00022737"/>
    </source>
</evidence>
<keyword evidence="1 4" id="KW-0808">Transferase</keyword>
<dbReference type="InterPro" id="IPR036873">
    <property type="entry name" value="Rhodanese-like_dom_sf"/>
</dbReference>
<protein>
    <submittedName>
        <fullName evidence="4">Thiosulfate/3-mercaptopyruvate sulfurtransferase</fullName>
        <ecNumber evidence="4">2.8.1.1</ecNumber>
        <ecNumber evidence="4">2.8.1.2</ecNumber>
    </submittedName>
</protein>
<organism evidence="4 5">
    <name type="scientific">Pseudochelatococcus lubricantis</name>
    <dbReference type="NCBI Taxonomy" id="1538102"/>
    <lineage>
        <taxon>Bacteria</taxon>
        <taxon>Pseudomonadati</taxon>
        <taxon>Pseudomonadota</taxon>
        <taxon>Alphaproteobacteria</taxon>
        <taxon>Hyphomicrobiales</taxon>
        <taxon>Chelatococcaceae</taxon>
        <taxon>Pseudochelatococcus</taxon>
    </lineage>
</organism>
<dbReference type="SMART" id="SM00450">
    <property type="entry name" value="RHOD"/>
    <property type="match status" value="2"/>
</dbReference>
<dbReference type="InterPro" id="IPR001307">
    <property type="entry name" value="Thiosulphate_STrfase_CS"/>
</dbReference>
<sequence length="297" mass="32359">MSQNSPTLPGPVVTVDWLAQNLHRDDVVVFDSSTSIISEAGVERIVPGIAAYEEAHIPGARFIDLQRDLSDPDGSYPFTVPSKEAFAEGLQKLGVKQHDTLVVYSTASPWWATRIWWLFQLHGLKNIAVLDGGLKEWRRRGHPVETGPAPVPPPGDIVVATRLDRVIDADRLRERLGAPDLLLVNALSPDRFSGETPVHGGRPGHIPGSLNLPAASLIDPQTNLFLDRERIIGLLRDKGLLTHEGDIVAYCGGGISATLVLFALALAGREDTTLYDASLYEWGHREDLPIETGPGTR</sequence>
<dbReference type="InterPro" id="IPR001763">
    <property type="entry name" value="Rhodanese-like_dom"/>
</dbReference>
<dbReference type="InterPro" id="IPR045078">
    <property type="entry name" value="TST/MPST-like"/>
</dbReference>
<keyword evidence="2" id="KW-0677">Repeat</keyword>
<dbReference type="SUPFAM" id="SSF52821">
    <property type="entry name" value="Rhodanese/Cell cycle control phosphatase"/>
    <property type="match status" value="2"/>
</dbReference>
<evidence type="ECO:0000313" key="5">
    <source>
        <dbReference type="Proteomes" id="UP001429580"/>
    </source>
</evidence>
<dbReference type="GO" id="GO:0016784">
    <property type="term" value="F:3-mercaptopyruvate sulfurtransferase activity"/>
    <property type="evidence" value="ECO:0007669"/>
    <property type="project" value="UniProtKB-EC"/>
</dbReference>
<dbReference type="Gene3D" id="3.40.250.10">
    <property type="entry name" value="Rhodanese-like domain"/>
    <property type="match status" value="2"/>
</dbReference>
<feature type="domain" description="Rhodanese" evidence="3">
    <location>
        <begin position="177"/>
        <end position="291"/>
    </location>
</feature>
<proteinExistence type="predicted"/>
<dbReference type="EC" id="2.8.1.1" evidence="4"/>
<reference evidence="4 5" key="1">
    <citation type="submission" date="2020-03" db="EMBL/GenBank/DDBJ databases">
        <title>Genomic Encyclopedia of Type Strains, Phase IV (KMG-IV): sequencing the most valuable type-strain genomes for metagenomic binning, comparative biology and taxonomic classification.</title>
        <authorList>
            <person name="Goeker M."/>
        </authorList>
    </citation>
    <scope>NUCLEOTIDE SEQUENCE [LARGE SCALE GENOMIC DNA]</scope>
    <source>
        <strain evidence="4 5">DSM 103870</strain>
    </source>
</reference>
<keyword evidence="5" id="KW-1185">Reference proteome</keyword>
<feature type="domain" description="Rhodanese" evidence="3">
    <location>
        <begin position="50"/>
        <end position="146"/>
    </location>
</feature>
<dbReference type="GO" id="GO:0004792">
    <property type="term" value="F:thiosulfate-cyanide sulfurtransferase activity"/>
    <property type="evidence" value="ECO:0007669"/>
    <property type="project" value="UniProtKB-EC"/>
</dbReference>
<comment type="caution">
    <text evidence="4">The sequence shown here is derived from an EMBL/GenBank/DDBJ whole genome shotgun (WGS) entry which is preliminary data.</text>
</comment>
<accession>A0ABX0UXK8</accession>
<dbReference type="PANTHER" id="PTHR11364:SF27">
    <property type="entry name" value="SULFURTRANSFERASE"/>
    <property type="match status" value="1"/>
</dbReference>
<gene>
    <name evidence="4" type="ORF">FHS82_000432</name>
</gene>
<dbReference type="Proteomes" id="UP001429580">
    <property type="component" value="Unassembled WGS sequence"/>
</dbReference>
<dbReference type="EC" id="2.8.1.2" evidence="4"/>
<evidence type="ECO:0000259" key="3">
    <source>
        <dbReference type="PROSITE" id="PS50206"/>
    </source>
</evidence>